<keyword evidence="2" id="KW-1003">Cell membrane</keyword>
<dbReference type="PANTHER" id="PTHR40043">
    <property type="entry name" value="UPF0719 INNER MEMBRANE PROTEIN YJFL"/>
    <property type="match status" value="1"/>
</dbReference>
<evidence type="ECO:0000256" key="1">
    <source>
        <dbReference type="ARBA" id="ARBA00004651"/>
    </source>
</evidence>
<dbReference type="InterPro" id="IPR007140">
    <property type="entry name" value="DUF350"/>
</dbReference>
<keyword evidence="5" id="KW-0472">Membrane</keyword>
<reference evidence="6" key="1">
    <citation type="submission" date="2018-06" db="EMBL/GenBank/DDBJ databases">
        <authorList>
            <person name="Zhirakovskaya E."/>
        </authorList>
    </citation>
    <scope>NUCLEOTIDE SEQUENCE</scope>
</reference>
<proteinExistence type="predicted"/>
<evidence type="ECO:0000256" key="2">
    <source>
        <dbReference type="ARBA" id="ARBA00022475"/>
    </source>
</evidence>
<sequence length="296" mass="31296">MNDDFSLWATIGILFVDLLIAVGAICALRYLQGLLAGVDTTTELATRDNYAFGISVAGGTLALALVLAGAVSGDASDGLLAEAWNVAAYAIVGIMLLKVGTIINDQVIFHQFSLKQQVHEKNIAAGIVQAANFIALGLIINTATNWVELDSWLGVFPVILIFFVAQIVLLAVTRLRGRIYEQRHQGEVLQIALEKGNSALAIRYAGHLLSAAFGVQAASGLLTYQSFGLIGIAFSWLFIALAITAVISGLAALARHVVLLNINVIEEVDEQQNIGVASIEATLFIAIGLIVSALLG</sequence>
<name>A0A3B1ATX4_9ZZZZ</name>
<gene>
    <name evidence="6" type="ORF">MNBD_GAMMA26-128</name>
</gene>
<protein>
    <recommendedName>
        <fullName evidence="7">DUF350 domain-containing protein</fullName>
    </recommendedName>
</protein>
<dbReference type="EMBL" id="UOFX01000052">
    <property type="protein sequence ID" value="VAX09429.1"/>
    <property type="molecule type" value="Genomic_DNA"/>
</dbReference>
<evidence type="ECO:0000256" key="4">
    <source>
        <dbReference type="ARBA" id="ARBA00022989"/>
    </source>
</evidence>
<evidence type="ECO:0000313" key="6">
    <source>
        <dbReference type="EMBL" id="VAX09429.1"/>
    </source>
</evidence>
<evidence type="ECO:0000256" key="3">
    <source>
        <dbReference type="ARBA" id="ARBA00022692"/>
    </source>
</evidence>
<evidence type="ECO:0000256" key="5">
    <source>
        <dbReference type="ARBA" id="ARBA00023136"/>
    </source>
</evidence>
<evidence type="ECO:0008006" key="7">
    <source>
        <dbReference type="Google" id="ProtNLM"/>
    </source>
</evidence>
<dbReference type="Pfam" id="PF03994">
    <property type="entry name" value="DUF350"/>
    <property type="match status" value="2"/>
</dbReference>
<organism evidence="6">
    <name type="scientific">hydrothermal vent metagenome</name>
    <dbReference type="NCBI Taxonomy" id="652676"/>
    <lineage>
        <taxon>unclassified sequences</taxon>
        <taxon>metagenomes</taxon>
        <taxon>ecological metagenomes</taxon>
    </lineage>
</organism>
<comment type="subcellular location">
    <subcellularLocation>
        <location evidence="1">Cell membrane</location>
        <topology evidence="1">Multi-pass membrane protein</topology>
    </subcellularLocation>
</comment>
<keyword evidence="4" id="KW-1133">Transmembrane helix</keyword>
<dbReference type="GO" id="GO:0005886">
    <property type="term" value="C:plasma membrane"/>
    <property type="evidence" value="ECO:0007669"/>
    <property type="project" value="UniProtKB-SubCell"/>
</dbReference>
<dbReference type="AlphaFoldDB" id="A0A3B1ATX4"/>
<keyword evidence="3" id="KW-0812">Transmembrane</keyword>
<dbReference type="PANTHER" id="PTHR40043:SF1">
    <property type="entry name" value="UPF0719 INNER MEMBRANE PROTEIN YJFL"/>
    <property type="match status" value="1"/>
</dbReference>
<accession>A0A3B1ATX4</accession>